<dbReference type="OrthoDB" id="4016968at2759"/>
<feature type="domain" description="F-box" evidence="2">
    <location>
        <begin position="49"/>
        <end position="94"/>
    </location>
</feature>
<organism evidence="3 4">
    <name type="scientific">[Candida] subhashii</name>
    <dbReference type="NCBI Taxonomy" id="561895"/>
    <lineage>
        <taxon>Eukaryota</taxon>
        <taxon>Fungi</taxon>
        <taxon>Dikarya</taxon>
        <taxon>Ascomycota</taxon>
        <taxon>Saccharomycotina</taxon>
        <taxon>Pichiomycetes</taxon>
        <taxon>Debaryomycetaceae</taxon>
        <taxon>Spathaspora</taxon>
    </lineage>
</organism>
<keyword evidence="4" id="KW-1185">Reference proteome</keyword>
<dbReference type="AlphaFoldDB" id="A0A8J5QPV6"/>
<dbReference type="PROSITE" id="PS50181">
    <property type="entry name" value="FBOX"/>
    <property type="match status" value="1"/>
</dbReference>
<feature type="coiled-coil region" evidence="1">
    <location>
        <begin position="21"/>
        <end position="48"/>
    </location>
</feature>
<evidence type="ECO:0000313" key="4">
    <source>
        <dbReference type="Proteomes" id="UP000694255"/>
    </source>
</evidence>
<reference evidence="3 4" key="1">
    <citation type="journal article" date="2021" name="DNA Res.">
        <title>Genome analysis of Candida subhashii reveals its hybrid nature and dual mitochondrial genome conformations.</title>
        <authorList>
            <person name="Mixao V."/>
            <person name="Hegedusova E."/>
            <person name="Saus E."/>
            <person name="Pryszcz L.P."/>
            <person name="Cillingova A."/>
            <person name="Nosek J."/>
            <person name="Gabaldon T."/>
        </authorList>
    </citation>
    <scope>NUCLEOTIDE SEQUENCE [LARGE SCALE GENOMIC DNA]</scope>
    <source>
        <strain evidence="3 4">CBS 10753</strain>
    </source>
</reference>
<sequence length="441" mass="51490">MTFKTKRTNTLKRHKDNWTDITDIRAELKELREEIHELSITLKSHIKQPAGIFMLPDEVVLIALQYVNQMDVFNLALTHRRFENVCRTKLFQSIYVYDDDTDQTITINIPKRIYTDFYINNTIVGSRRFLNMLSSLYCRPSLIQHIMLENDKFISTSALDIIVKASPNCSIVFGHISFPDTELWIINRQNTTRSKYHWLRNDSEYEFPEDFVPSVKHLVIDCINSYIMKSLNFKSVKTVKINQFPFLGIPAQVVTRSQISSANISTPALLEYFDVSKITQLSITNRCRTHLDDGYIKVRPVSFRSLKILQIDLFIDSMIDFIPGLFMNSLEELYFGCDVRQANKCFGSMLNWHKGSLKVLGFSTSMDKRGYQTGCSYWMKYLYCYADFARVLERHLNINLVDFPLLEQVVGDRQVLVVDRLPREPRLVPLEFHNSKHNATR</sequence>
<comment type="caution">
    <text evidence="3">The sequence shown here is derived from an EMBL/GenBank/DDBJ whole genome shotgun (WGS) entry which is preliminary data.</text>
</comment>
<evidence type="ECO:0000313" key="3">
    <source>
        <dbReference type="EMBL" id="KAG7664481.1"/>
    </source>
</evidence>
<protein>
    <recommendedName>
        <fullName evidence="2">F-box domain-containing protein</fullName>
    </recommendedName>
</protein>
<evidence type="ECO:0000256" key="1">
    <source>
        <dbReference type="SAM" id="Coils"/>
    </source>
</evidence>
<dbReference type="InterPro" id="IPR001810">
    <property type="entry name" value="F-box_dom"/>
</dbReference>
<dbReference type="Proteomes" id="UP000694255">
    <property type="component" value="Unassembled WGS sequence"/>
</dbReference>
<proteinExistence type="predicted"/>
<accession>A0A8J5QPV6</accession>
<dbReference type="Pfam" id="PF00646">
    <property type="entry name" value="F-box"/>
    <property type="match status" value="1"/>
</dbReference>
<gene>
    <name evidence="3" type="ORF">J8A68_001987</name>
</gene>
<evidence type="ECO:0000259" key="2">
    <source>
        <dbReference type="PROSITE" id="PS50181"/>
    </source>
</evidence>
<dbReference type="EMBL" id="JAGSYN010000081">
    <property type="protein sequence ID" value="KAG7664481.1"/>
    <property type="molecule type" value="Genomic_DNA"/>
</dbReference>
<name>A0A8J5QPV6_9ASCO</name>
<keyword evidence="1" id="KW-0175">Coiled coil</keyword>
<dbReference type="GeneID" id="73468788"/>
<dbReference type="RefSeq" id="XP_049264713.1">
    <property type="nucleotide sequence ID" value="XM_049405689.1"/>
</dbReference>